<sequence>MGKKFEQNNRQHNYFRTATNERNESEEIPVEKIEIVYSKNDTMATMKSWAQDVITCVLCDKPCRKFCNDCQVNLCVDCLGKHVGELQFQSHDIVHLKNRNIHAVFPDCKTHLGQRCEVYCKECHESICIKCTIGRHKTHDVSELEELVEIRKREIEKEVEELESKIIPKFQEANAMISNKIDYVATEYAILEQKLEELRKIWHQEVNKIFNTLGSLISSKKNMSINDLTNQQTNIAKLTSDMIETVQHNKQIMQTKNASKVTDYESKSKEFINIPKNVAVEIPFLKTNIVTENKLSIEIGDFKAILTETLLPHKSDEDPNLQTTELPDEEKMITIIPTENDSLIRIACTELNEAWVCGEKQTITRIDLEGDVKETVTTKCLYWPDDIAVTKRGELIYSDSDGGTVNIFRSGRAETLITAPRGWKPHRLCCTKSGGILISMSSGRHNRIIRYEENQISQIIEKNEDGKALFLEGICKLYVTENENGDVCVSDTNASIVVVLDMTGRVRFRYDGSAAKIKGPFNPNCLVTHSSGQIIVTDNSNLCLHILDRNGKFLSCLDCFGQQRCYGLSIDTDGRLWLAFNRTNEIKVFHYLK</sequence>
<dbReference type="Gene3D" id="3.30.160.60">
    <property type="entry name" value="Classic Zinc Finger"/>
    <property type="match status" value="1"/>
</dbReference>
<name>K1PPD0_MAGGI</name>
<dbReference type="EMBL" id="JH816362">
    <property type="protein sequence ID" value="EKC23488.1"/>
    <property type="molecule type" value="Genomic_DNA"/>
</dbReference>
<dbReference type="Pfam" id="PF00643">
    <property type="entry name" value="zf-B_box"/>
    <property type="match status" value="1"/>
</dbReference>
<dbReference type="SUPFAM" id="SSF101898">
    <property type="entry name" value="NHL repeat"/>
    <property type="match status" value="1"/>
</dbReference>
<evidence type="ECO:0000259" key="1">
    <source>
        <dbReference type="PROSITE" id="PS50119"/>
    </source>
</evidence>
<evidence type="ECO:0000313" key="2">
    <source>
        <dbReference type="EMBL" id="EKC23488.1"/>
    </source>
</evidence>
<dbReference type="GO" id="GO:0008270">
    <property type="term" value="F:zinc ion binding"/>
    <property type="evidence" value="ECO:0007669"/>
    <property type="project" value="InterPro"/>
</dbReference>
<dbReference type="InParanoid" id="K1PPD0"/>
<dbReference type="PANTHER" id="PTHR25462:SF296">
    <property type="entry name" value="MEIOTIC P26, ISOFORM F"/>
    <property type="match status" value="1"/>
</dbReference>
<dbReference type="Gene3D" id="2.120.10.30">
    <property type="entry name" value="TolB, C-terminal domain"/>
    <property type="match status" value="2"/>
</dbReference>
<dbReference type="InterPro" id="IPR047153">
    <property type="entry name" value="TRIM45/56/19-like"/>
</dbReference>
<organism evidence="2">
    <name type="scientific">Magallana gigas</name>
    <name type="common">Pacific oyster</name>
    <name type="synonym">Crassostrea gigas</name>
    <dbReference type="NCBI Taxonomy" id="29159"/>
    <lineage>
        <taxon>Eukaryota</taxon>
        <taxon>Metazoa</taxon>
        <taxon>Spiralia</taxon>
        <taxon>Lophotrochozoa</taxon>
        <taxon>Mollusca</taxon>
        <taxon>Bivalvia</taxon>
        <taxon>Autobranchia</taxon>
        <taxon>Pteriomorphia</taxon>
        <taxon>Ostreida</taxon>
        <taxon>Ostreoidea</taxon>
        <taxon>Ostreidae</taxon>
        <taxon>Magallana</taxon>
    </lineage>
</organism>
<dbReference type="SMART" id="SM00336">
    <property type="entry name" value="BBOX"/>
    <property type="match status" value="2"/>
</dbReference>
<dbReference type="PROSITE" id="PS50119">
    <property type="entry name" value="ZF_BBOX"/>
    <property type="match status" value="2"/>
</dbReference>
<protein>
    <submittedName>
        <fullName evidence="2">Tripartite motif-containing protein 3</fullName>
    </submittedName>
</protein>
<gene>
    <name evidence="2" type="ORF">CGI_10010493</name>
</gene>
<reference evidence="2" key="1">
    <citation type="journal article" date="2012" name="Nature">
        <title>The oyster genome reveals stress adaptation and complexity of shell formation.</title>
        <authorList>
            <person name="Zhang G."/>
            <person name="Fang X."/>
            <person name="Guo X."/>
            <person name="Li L."/>
            <person name="Luo R."/>
            <person name="Xu F."/>
            <person name="Yang P."/>
            <person name="Zhang L."/>
            <person name="Wang X."/>
            <person name="Qi H."/>
            <person name="Xiong Z."/>
            <person name="Que H."/>
            <person name="Xie Y."/>
            <person name="Holland P.W."/>
            <person name="Paps J."/>
            <person name="Zhu Y."/>
            <person name="Wu F."/>
            <person name="Chen Y."/>
            <person name="Wang J."/>
            <person name="Peng C."/>
            <person name="Meng J."/>
            <person name="Yang L."/>
            <person name="Liu J."/>
            <person name="Wen B."/>
            <person name="Zhang N."/>
            <person name="Huang Z."/>
            <person name="Zhu Q."/>
            <person name="Feng Y."/>
            <person name="Mount A."/>
            <person name="Hedgecock D."/>
            <person name="Xu Z."/>
            <person name="Liu Y."/>
            <person name="Domazet-Loso T."/>
            <person name="Du Y."/>
            <person name="Sun X."/>
            <person name="Zhang S."/>
            <person name="Liu B."/>
            <person name="Cheng P."/>
            <person name="Jiang X."/>
            <person name="Li J."/>
            <person name="Fan D."/>
            <person name="Wang W."/>
            <person name="Fu W."/>
            <person name="Wang T."/>
            <person name="Wang B."/>
            <person name="Zhang J."/>
            <person name="Peng Z."/>
            <person name="Li Y."/>
            <person name="Li N."/>
            <person name="Wang J."/>
            <person name="Chen M."/>
            <person name="He Y."/>
            <person name="Tan F."/>
            <person name="Song X."/>
            <person name="Zheng Q."/>
            <person name="Huang R."/>
            <person name="Yang H."/>
            <person name="Du X."/>
            <person name="Chen L."/>
            <person name="Yang M."/>
            <person name="Gaffney P.M."/>
            <person name="Wang S."/>
            <person name="Luo L."/>
            <person name="She Z."/>
            <person name="Ming Y."/>
            <person name="Huang W."/>
            <person name="Zhang S."/>
            <person name="Huang B."/>
            <person name="Zhang Y."/>
            <person name="Qu T."/>
            <person name="Ni P."/>
            <person name="Miao G."/>
            <person name="Wang J."/>
            <person name="Wang Q."/>
            <person name="Steinberg C.E."/>
            <person name="Wang H."/>
            <person name="Li N."/>
            <person name="Qian L."/>
            <person name="Zhang G."/>
            <person name="Li Y."/>
            <person name="Yang H."/>
            <person name="Liu X."/>
            <person name="Wang J."/>
            <person name="Yin Y."/>
            <person name="Wang J."/>
        </authorList>
    </citation>
    <scope>NUCLEOTIDE SEQUENCE [LARGE SCALE GENOMIC DNA]</scope>
    <source>
        <strain evidence="2">05x7-T-G4-1.051#20</strain>
    </source>
</reference>
<dbReference type="HOGENOM" id="CLU_007742_5_1_1"/>
<dbReference type="AlphaFoldDB" id="K1PPD0"/>
<proteinExistence type="predicted"/>
<dbReference type="PANTHER" id="PTHR25462">
    <property type="entry name" value="BONUS, ISOFORM C-RELATED"/>
    <property type="match status" value="1"/>
</dbReference>
<dbReference type="InterPro" id="IPR011042">
    <property type="entry name" value="6-blade_b-propeller_TolB-like"/>
</dbReference>
<accession>K1PPD0</accession>
<feature type="domain" description="B box-type" evidence="1">
    <location>
        <begin position="51"/>
        <end position="96"/>
    </location>
</feature>
<dbReference type="InterPro" id="IPR000315">
    <property type="entry name" value="Znf_B-box"/>
</dbReference>
<feature type="domain" description="B box-type" evidence="1">
    <location>
        <begin position="108"/>
        <end position="144"/>
    </location>
</feature>
<dbReference type="SUPFAM" id="SSF57845">
    <property type="entry name" value="B-box zinc-binding domain"/>
    <property type="match status" value="1"/>
</dbReference>